<dbReference type="Proteomes" id="UP000254741">
    <property type="component" value="Unassembled WGS sequence"/>
</dbReference>
<dbReference type="AlphaFoldDB" id="A0A379SXH4"/>
<dbReference type="EMBL" id="UGXG01000002">
    <property type="protein sequence ID" value="SUG48134.1"/>
    <property type="molecule type" value="Genomic_DNA"/>
</dbReference>
<protein>
    <submittedName>
        <fullName evidence="1">Uncharacterized protein</fullName>
    </submittedName>
</protein>
<accession>A0A379SXH4</accession>
<proteinExistence type="predicted"/>
<evidence type="ECO:0000313" key="4">
    <source>
        <dbReference type="Proteomes" id="UP000254762"/>
    </source>
</evidence>
<sequence>MLIAIRSYASQLNKNDEKMNSAECVGLMQDIVEIRK</sequence>
<evidence type="ECO:0000313" key="3">
    <source>
        <dbReference type="Proteomes" id="UP000254741"/>
    </source>
</evidence>
<reference evidence="3 4" key="1">
    <citation type="submission" date="2018-06" db="EMBL/GenBank/DDBJ databases">
        <authorList>
            <consortium name="Pathogen Informatics"/>
            <person name="Doyle S."/>
        </authorList>
    </citation>
    <scope>NUCLEOTIDE SEQUENCE [LARGE SCALE GENOMIC DNA]</scope>
    <source>
        <strain evidence="1 4">NCTC7304</strain>
        <strain evidence="2 3">NCTC8297</strain>
    </source>
</reference>
<dbReference type="EMBL" id="UGXD01000002">
    <property type="protein sequence ID" value="SUG33675.1"/>
    <property type="molecule type" value="Genomic_DNA"/>
</dbReference>
<evidence type="ECO:0000313" key="1">
    <source>
        <dbReference type="EMBL" id="SUG33675.1"/>
    </source>
</evidence>
<organism evidence="1 4">
    <name type="scientific">Salmonella enterica subsp. arizonae</name>
    <dbReference type="NCBI Taxonomy" id="59203"/>
    <lineage>
        <taxon>Bacteria</taxon>
        <taxon>Pseudomonadati</taxon>
        <taxon>Pseudomonadota</taxon>
        <taxon>Gammaproteobacteria</taxon>
        <taxon>Enterobacterales</taxon>
        <taxon>Enterobacteriaceae</taxon>
        <taxon>Salmonella</taxon>
    </lineage>
</organism>
<gene>
    <name evidence="1" type="ORF">NCTC7304_03161</name>
    <name evidence="2" type="ORF">NCTC8297_03423</name>
</gene>
<evidence type="ECO:0000313" key="2">
    <source>
        <dbReference type="EMBL" id="SUG48134.1"/>
    </source>
</evidence>
<dbReference type="Proteomes" id="UP000254762">
    <property type="component" value="Unassembled WGS sequence"/>
</dbReference>
<name>A0A379SXH4_SALER</name>